<dbReference type="Gene3D" id="3.40.50.2300">
    <property type="match status" value="1"/>
</dbReference>
<dbReference type="Pfam" id="PF00196">
    <property type="entry name" value="GerE"/>
    <property type="match status" value="1"/>
</dbReference>
<feature type="domain" description="HTH luxR-type" evidence="4">
    <location>
        <begin position="147"/>
        <end position="212"/>
    </location>
</feature>
<proteinExistence type="predicted"/>
<evidence type="ECO:0000313" key="6">
    <source>
        <dbReference type="EMBL" id="QBD83774.1"/>
    </source>
</evidence>
<dbReference type="InterPro" id="IPR039420">
    <property type="entry name" value="WalR-like"/>
</dbReference>
<dbReference type="OrthoDB" id="9779069at2"/>
<reference evidence="6 7" key="1">
    <citation type="submission" date="2019-01" db="EMBL/GenBank/DDBJ databases">
        <title>Ktedonosporobacter rubrisoli SCAWS-G2.</title>
        <authorList>
            <person name="Huang Y."/>
            <person name="Yan B."/>
        </authorList>
    </citation>
    <scope>NUCLEOTIDE SEQUENCE [LARGE SCALE GENOMIC DNA]</scope>
    <source>
        <strain evidence="6 7">SCAWS-G2</strain>
    </source>
</reference>
<dbReference type="PROSITE" id="PS00622">
    <property type="entry name" value="HTH_LUXR_1"/>
    <property type="match status" value="1"/>
</dbReference>
<dbReference type="InterPro" id="IPR001789">
    <property type="entry name" value="Sig_transdc_resp-reg_receiver"/>
</dbReference>
<dbReference type="GO" id="GO:0003677">
    <property type="term" value="F:DNA binding"/>
    <property type="evidence" value="ECO:0007669"/>
    <property type="project" value="UniProtKB-KW"/>
</dbReference>
<keyword evidence="7" id="KW-1185">Reference proteome</keyword>
<dbReference type="InterPro" id="IPR058245">
    <property type="entry name" value="NreC/VraR/RcsB-like_REC"/>
</dbReference>
<evidence type="ECO:0000256" key="1">
    <source>
        <dbReference type="ARBA" id="ARBA00022553"/>
    </source>
</evidence>
<dbReference type="SUPFAM" id="SSF46894">
    <property type="entry name" value="C-terminal effector domain of the bipartite response regulators"/>
    <property type="match status" value="1"/>
</dbReference>
<evidence type="ECO:0000259" key="5">
    <source>
        <dbReference type="PROSITE" id="PS50110"/>
    </source>
</evidence>
<feature type="domain" description="Response regulatory" evidence="5">
    <location>
        <begin position="5"/>
        <end position="121"/>
    </location>
</feature>
<evidence type="ECO:0000259" key="4">
    <source>
        <dbReference type="PROSITE" id="PS50043"/>
    </source>
</evidence>
<dbReference type="KEGG" id="kbs:EPA93_44005"/>
<dbReference type="SMART" id="SM00421">
    <property type="entry name" value="HTH_LUXR"/>
    <property type="match status" value="1"/>
</dbReference>
<dbReference type="InterPro" id="IPR000792">
    <property type="entry name" value="Tscrpt_reg_LuxR_C"/>
</dbReference>
<dbReference type="SMART" id="SM00448">
    <property type="entry name" value="REC"/>
    <property type="match status" value="1"/>
</dbReference>
<dbReference type="PRINTS" id="PR00038">
    <property type="entry name" value="HTHLUXR"/>
</dbReference>
<dbReference type="PROSITE" id="PS50110">
    <property type="entry name" value="RESPONSE_REGULATORY"/>
    <property type="match status" value="1"/>
</dbReference>
<dbReference type="EMBL" id="CP035758">
    <property type="protein sequence ID" value="QBD83774.1"/>
    <property type="molecule type" value="Genomic_DNA"/>
</dbReference>
<dbReference type="GO" id="GO:0006355">
    <property type="term" value="P:regulation of DNA-templated transcription"/>
    <property type="evidence" value="ECO:0007669"/>
    <property type="project" value="InterPro"/>
</dbReference>
<dbReference type="CDD" id="cd06170">
    <property type="entry name" value="LuxR_C_like"/>
    <property type="match status" value="1"/>
</dbReference>
<organism evidence="6 7">
    <name type="scientific">Ktedonosporobacter rubrisoli</name>
    <dbReference type="NCBI Taxonomy" id="2509675"/>
    <lineage>
        <taxon>Bacteria</taxon>
        <taxon>Bacillati</taxon>
        <taxon>Chloroflexota</taxon>
        <taxon>Ktedonobacteria</taxon>
        <taxon>Ktedonobacterales</taxon>
        <taxon>Ktedonosporobacteraceae</taxon>
        <taxon>Ktedonosporobacter</taxon>
    </lineage>
</organism>
<dbReference type="Proteomes" id="UP000290365">
    <property type="component" value="Chromosome"/>
</dbReference>
<dbReference type="InterPro" id="IPR011006">
    <property type="entry name" value="CheY-like_superfamily"/>
</dbReference>
<dbReference type="RefSeq" id="WP_129894837.1">
    <property type="nucleotide sequence ID" value="NZ_CP035758.1"/>
</dbReference>
<evidence type="ECO:0000256" key="3">
    <source>
        <dbReference type="PROSITE-ProRule" id="PRU00169"/>
    </source>
</evidence>
<keyword evidence="2" id="KW-0238">DNA-binding</keyword>
<dbReference type="InterPro" id="IPR016032">
    <property type="entry name" value="Sig_transdc_resp-reg_C-effctor"/>
</dbReference>
<evidence type="ECO:0000256" key="2">
    <source>
        <dbReference type="ARBA" id="ARBA00023125"/>
    </source>
</evidence>
<dbReference type="GO" id="GO:0000160">
    <property type="term" value="P:phosphorelay signal transduction system"/>
    <property type="evidence" value="ECO:0007669"/>
    <property type="project" value="InterPro"/>
</dbReference>
<dbReference type="AlphaFoldDB" id="A0A4P6K694"/>
<protein>
    <submittedName>
        <fullName evidence="6">Response regulator transcription factor</fullName>
    </submittedName>
</protein>
<dbReference type="PANTHER" id="PTHR43214:SF43">
    <property type="entry name" value="TWO-COMPONENT RESPONSE REGULATOR"/>
    <property type="match status" value="1"/>
</dbReference>
<keyword evidence="1 3" id="KW-0597">Phosphoprotein</keyword>
<gene>
    <name evidence="6" type="ORF">EPA93_44005</name>
</gene>
<evidence type="ECO:0000313" key="7">
    <source>
        <dbReference type="Proteomes" id="UP000290365"/>
    </source>
</evidence>
<accession>A0A4P6K694</accession>
<sequence>MDAIRLVIADDHHFYREGVRTMLRAIPVMSVIGEAASGEEVISLAIQQQPDVILMDMKMPGINGIEATRRILQQFPRISILVVTMFDDDDTVFAAMRAGARGYLLKDADQDELVRAITAVYRGEAIFSPLIAQRMIHYFHALPSTAAALAFPDLTEREREILQLVVQGQSNAAIAKQLTLSLKTVQNHVSAILNKLQVADRTQAMMRAREAGLDREYRRNKQTF</sequence>
<dbReference type="Pfam" id="PF00072">
    <property type="entry name" value="Response_reg"/>
    <property type="match status" value="1"/>
</dbReference>
<dbReference type="PANTHER" id="PTHR43214">
    <property type="entry name" value="TWO-COMPONENT RESPONSE REGULATOR"/>
    <property type="match status" value="1"/>
</dbReference>
<feature type="modified residue" description="4-aspartylphosphate" evidence="3">
    <location>
        <position position="56"/>
    </location>
</feature>
<dbReference type="CDD" id="cd17535">
    <property type="entry name" value="REC_NarL-like"/>
    <property type="match status" value="1"/>
</dbReference>
<dbReference type="SUPFAM" id="SSF52172">
    <property type="entry name" value="CheY-like"/>
    <property type="match status" value="1"/>
</dbReference>
<name>A0A4P6K694_KTERU</name>
<dbReference type="PROSITE" id="PS50043">
    <property type="entry name" value="HTH_LUXR_2"/>
    <property type="match status" value="1"/>
</dbReference>